<evidence type="ECO:0000256" key="1">
    <source>
        <dbReference type="SAM" id="Phobius"/>
    </source>
</evidence>
<gene>
    <name evidence="2" type="ORF">HPS56_00610</name>
</gene>
<sequence>MIGRDRIIEKLKAWLAKEKTDGGSYLITGYRGMGKTSFVDRVLYELVGETNLWIDGLGCIFLVILAYSIFRLYRDFEVSWIVILIVSLSGIIATCKYFFLKEKFKKYKFRIKTGWIYIMRNRHIYDLWPLLLAMFHAWKKLTPKEWDRINNLVYGSNVKDKRYSNICVNVNLGQEILDERSILCVLTSELYNKYRVYMMSPVANIEFWMLFVVSAAFLWVSIVDSFNCNCVAADMYNVAKGIFLTCGAWSVVFFHQLRILFQLKRLSRRIDAAYSLEIASGIGYRGTSVGGKGTYNYPIANTRDIESQLIVILDRIERFPVHPKFYFVFDELDKIETSLKAQEAMPEFIGERYHPGGGTSRKRQAMVLHLLANMKFFTTTAKAKFIFIAGREMYDGYLADMTDRESAISSLFNGVIYVESFCKNEKSEKDVMYNAETFVARQLIPKSFIEEKVITHYLKCKLTDTDYQNIDIDLKMYYEYLVLIYTDNYLKQDCIDDAGRRKAFDDARARIDKVIGLLYHFTVYLYHISNGSPKKMRLSFEGLVRPLRNRREFVLNRYDWKEKHEGNDLDIHISSQCKYLLSFGEKEQKVIGFIHYITFPVNQIITDANQFGDKLLVSASFLINHIYKYHSGGFSWRNIEQTPELLEVYKIPEFRGFIRSILTYLLQTHIIHIPFGLFQFKFRKQISEEISLASKMSEEVSTLFNFTREESQVVKEHYRKIQQAHNKELATEHLVSQHSVAGLHHIIGDLFMADEDYNNAIIAYQTALSVIDKSKNRNNKLLASYYLPYTRNMLKLGLAYEKRRTLAAAYSAYSILTGKFIEYVENTKTDVSSIKKPFGSEKYRKIEKISLMEDTKLVYQSLLAKLFINEKMETGGITRINLDTVLKEFRTLRTQINSDDKFMLSADFYRRLADIMFYKNGMIGFDIDKTKTDEYLFDTCKARIGNMWGNNRTLPCYACRYYRKSLEVLLEKLFNNVEHIDMEKEINPIKILQLIVAGGSAKTMRQNYMLQLGEILDCLGNTMLACGDMMCGIQDDNSECEEEISVEFLCLFLHDVRMMNEKIDKKKEYKEFKLLSGEYEIKGKLELAILYFWEASVTFRYGREQKKTAGSLKKILRIIQNYLRVAEAKSKIQLNENIDKYLLESVKRKVTIGEFLNEIKNRIVKQCLINLYSHYNFINLVEIQRLKWVFYTHMYENISLNRLTLFPDVEEIMLIYYEMIRLCVVPENEKNFADDVLSSVRKTLKGRRGEDDFVFSWNSVRQRNMDFNLRLTGIYNNIALGGIRHDNTSYERILSLKFKAEMNRYILNMAFPNNEIDNITKRSESYIKSFIDELKPGEKKIDASFSWKSFFPHIYDKDNLLVATLQDRLTLLEFLIKDSIYCLTYILESITPYTSTTLFTHSFMGSVYQDLNQWNVLFDSLFKYYKVLDESGKPLDINRPSDIARNEIFKLYDDSCVTCPCECSYKESDPKKVKYIEQEKSKLGDVKNTKKETIIQHLWQSRCPYYSVVSCKNKRNEYEKVRDKMQSSIPDKAYLHGIYKDIFGVCNVSDRFFSSVLNAINKPNIQFLLTNYSGEMSLKSYRKAKEVHREGQAYKDMISRMYFLDDDLKNDTVQFDLSIERFKINSGYVDQNIASMLNFVTNSIYDIESFCIDNESSLPLKDRFLDIFINVGEKSEL</sequence>
<dbReference type="Proteomes" id="UP000714420">
    <property type="component" value="Unassembled WGS sequence"/>
</dbReference>
<proteinExistence type="predicted"/>
<dbReference type="InterPro" id="IPR027417">
    <property type="entry name" value="P-loop_NTPase"/>
</dbReference>
<keyword evidence="1" id="KW-0812">Transmembrane</keyword>
<keyword evidence="2" id="KW-0067">ATP-binding</keyword>
<feature type="transmembrane region" description="Helical" evidence="1">
    <location>
        <begin position="79"/>
        <end position="100"/>
    </location>
</feature>
<comment type="caution">
    <text evidence="2">The sequence shown here is derived from an EMBL/GenBank/DDBJ whole genome shotgun (WGS) entry which is preliminary data.</text>
</comment>
<evidence type="ECO:0000313" key="3">
    <source>
        <dbReference type="Proteomes" id="UP000714420"/>
    </source>
</evidence>
<feature type="transmembrane region" description="Helical" evidence="1">
    <location>
        <begin position="242"/>
        <end position="261"/>
    </location>
</feature>
<feature type="transmembrane region" description="Helical" evidence="1">
    <location>
        <begin position="202"/>
        <end position="222"/>
    </location>
</feature>
<keyword evidence="3" id="KW-1185">Reference proteome</keyword>
<reference evidence="2 3" key="1">
    <citation type="submission" date="2020-05" db="EMBL/GenBank/DDBJ databases">
        <title>Distinct polysaccharide utilization as determinants for interspecies competition between intestinal Prevotella spp.</title>
        <authorList>
            <person name="Galvez E.J.C."/>
            <person name="Iljazovic A."/>
            <person name="Strowig T."/>
        </authorList>
    </citation>
    <scope>NUCLEOTIDE SEQUENCE [LARGE SCALE GENOMIC DNA]</scope>
    <source>
        <strain evidence="2 3">PMUR</strain>
    </source>
</reference>
<feature type="transmembrane region" description="Helical" evidence="1">
    <location>
        <begin position="52"/>
        <end position="73"/>
    </location>
</feature>
<dbReference type="RefSeq" id="WP_172272286.1">
    <property type="nucleotide sequence ID" value="NZ_CASGMU010000001.1"/>
</dbReference>
<dbReference type="EMBL" id="JABKKF010000001">
    <property type="protein sequence ID" value="NPD90874.1"/>
    <property type="molecule type" value="Genomic_DNA"/>
</dbReference>
<keyword evidence="2" id="KW-0547">Nucleotide-binding</keyword>
<keyword evidence="1" id="KW-0472">Membrane</keyword>
<organism evidence="2 3">
    <name type="scientific">Xylanibacter muris</name>
    <dbReference type="NCBI Taxonomy" id="2736290"/>
    <lineage>
        <taxon>Bacteria</taxon>
        <taxon>Pseudomonadati</taxon>
        <taxon>Bacteroidota</taxon>
        <taxon>Bacteroidia</taxon>
        <taxon>Bacteroidales</taxon>
        <taxon>Prevotellaceae</taxon>
        <taxon>Xylanibacter</taxon>
    </lineage>
</organism>
<evidence type="ECO:0000313" key="2">
    <source>
        <dbReference type="EMBL" id="NPD90874.1"/>
    </source>
</evidence>
<protein>
    <submittedName>
        <fullName evidence="2">ATP-binding protein</fullName>
    </submittedName>
</protein>
<dbReference type="SUPFAM" id="SSF52540">
    <property type="entry name" value="P-loop containing nucleoside triphosphate hydrolases"/>
    <property type="match status" value="1"/>
</dbReference>
<dbReference type="GO" id="GO:0005524">
    <property type="term" value="F:ATP binding"/>
    <property type="evidence" value="ECO:0007669"/>
    <property type="project" value="UniProtKB-KW"/>
</dbReference>
<dbReference type="Gene3D" id="3.40.50.300">
    <property type="entry name" value="P-loop containing nucleotide triphosphate hydrolases"/>
    <property type="match status" value="1"/>
</dbReference>
<keyword evidence="1" id="KW-1133">Transmembrane helix</keyword>
<name>A0ABX2AIK7_9BACT</name>
<accession>A0ABX2AIK7</accession>